<dbReference type="WBParaSite" id="ES5_v2.g12225.t1">
    <property type="protein sequence ID" value="ES5_v2.g12225.t1"/>
    <property type="gene ID" value="ES5_v2.g12225"/>
</dbReference>
<dbReference type="Proteomes" id="UP000887579">
    <property type="component" value="Unplaced"/>
</dbReference>
<proteinExistence type="predicted"/>
<organism evidence="1 2">
    <name type="scientific">Panagrolaimus sp. ES5</name>
    <dbReference type="NCBI Taxonomy" id="591445"/>
    <lineage>
        <taxon>Eukaryota</taxon>
        <taxon>Metazoa</taxon>
        <taxon>Ecdysozoa</taxon>
        <taxon>Nematoda</taxon>
        <taxon>Chromadorea</taxon>
        <taxon>Rhabditida</taxon>
        <taxon>Tylenchina</taxon>
        <taxon>Panagrolaimomorpha</taxon>
        <taxon>Panagrolaimoidea</taxon>
        <taxon>Panagrolaimidae</taxon>
        <taxon>Panagrolaimus</taxon>
    </lineage>
</organism>
<reference evidence="2" key="1">
    <citation type="submission" date="2022-11" db="UniProtKB">
        <authorList>
            <consortium name="WormBaseParasite"/>
        </authorList>
    </citation>
    <scope>IDENTIFICATION</scope>
</reference>
<name>A0AC34F5I5_9BILA</name>
<sequence length="156" mass="16980">MSSSTTTSDDETISLVTARSSSPAEKRTPSNSSISNDDITKTPARKSVQHVGAGDSVGRSFHDNTLTSQQGTTSRRRPRVIPRRKDYGTPQAPPKRQLLGGSSGMGGFYHMPMSFSQSKSDGHFNFDDIDVLLYTVKELCALVESERFVCGPTFMA</sequence>
<accession>A0AC34F5I5</accession>
<protein>
    <submittedName>
        <fullName evidence="2">Uncharacterized protein</fullName>
    </submittedName>
</protein>
<evidence type="ECO:0000313" key="2">
    <source>
        <dbReference type="WBParaSite" id="ES5_v2.g12225.t1"/>
    </source>
</evidence>
<evidence type="ECO:0000313" key="1">
    <source>
        <dbReference type="Proteomes" id="UP000887579"/>
    </source>
</evidence>